<dbReference type="SMART" id="SM00401">
    <property type="entry name" value="ZnF_GATA"/>
    <property type="match status" value="1"/>
</dbReference>
<dbReference type="GO" id="GO:0030154">
    <property type="term" value="P:cell differentiation"/>
    <property type="evidence" value="ECO:0007669"/>
    <property type="project" value="TreeGrafter"/>
</dbReference>
<dbReference type="CDD" id="cd00202">
    <property type="entry name" value="ZnF_GATA"/>
    <property type="match status" value="1"/>
</dbReference>
<evidence type="ECO:0000313" key="10">
    <source>
        <dbReference type="Proteomes" id="UP000541444"/>
    </source>
</evidence>
<dbReference type="InterPro" id="IPR000679">
    <property type="entry name" value="Znf_GATA"/>
</dbReference>
<keyword evidence="4" id="KW-0862">Zinc</keyword>
<dbReference type="AlphaFoldDB" id="A0A7J7N0G2"/>
<keyword evidence="2" id="KW-0479">Metal-binding</keyword>
<feature type="domain" description="GATA-type" evidence="8">
    <location>
        <begin position="283"/>
        <end position="319"/>
    </location>
</feature>
<dbReference type="GO" id="GO:0005634">
    <property type="term" value="C:nucleus"/>
    <property type="evidence" value="ECO:0007669"/>
    <property type="project" value="TreeGrafter"/>
</dbReference>
<comment type="similarity">
    <text evidence="1">Belongs to the type IV zinc-finger family. Class A subfamily.</text>
</comment>
<proteinExistence type="inferred from homology"/>
<comment type="caution">
    <text evidence="9">The sequence shown here is derived from an EMBL/GenBank/DDBJ whole genome shotgun (WGS) entry which is preliminary data.</text>
</comment>
<dbReference type="Gene3D" id="3.30.50.10">
    <property type="entry name" value="Erythroid Transcription Factor GATA-1, subunit A"/>
    <property type="match status" value="1"/>
</dbReference>
<feature type="region of interest" description="Disordered" evidence="7">
    <location>
        <begin position="170"/>
        <end position="243"/>
    </location>
</feature>
<dbReference type="EMBL" id="JACGCM010001161">
    <property type="protein sequence ID" value="KAF6160534.1"/>
    <property type="molecule type" value="Genomic_DNA"/>
</dbReference>
<dbReference type="GO" id="GO:0043565">
    <property type="term" value="F:sequence-specific DNA binding"/>
    <property type="evidence" value="ECO:0007669"/>
    <property type="project" value="InterPro"/>
</dbReference>
<evidence type="ECO:0000259" key="8">
    <source>
        <dbReference type="PROSITE" id="PS50114"/>
    </source>
</evidence>
<evidence type="ECO:0000256" key="7">
    <source>
        <dbReference type="SAM" id="MobiDB-lite"/>
    </source>
</evidence>
<evidence type="ECO:0000313" key="9">
    <source>
        <dbReference type="EMBL" id="KAF6160534.1"/>
    </source>
</evidence>
<dbReference type="SUPFAM" id="SSF57716">
    <property type="entry name" value="Glucocorticoid receptor-like (DNA-binding domain)"/>
    <property type="match status" value="1"/>
</dbReference>
<dbReference type="GO" id="GO:0008270">
    <property type="term" value="F:zinc ion binding"/>
    <property type="evidence" value="ECO:0007669"/>
    <property type="project" value="UniProtKB-KW"/>
</dbReference>
<dbReference type="PANTHER" id="PTHR45658">
    <property type="entry name" value="GATA TRANSCRIPTION FACTOR"/>
    <property type="match status" value="1"/>
</dbReference>
<protein>
    <recommendedName>
        <fullName evidence="8">GATA-type domain-containing protein</fullName>
    </recommendedName>
</protein>
<keyword evidence="5" id="KW-0010">Activator</keyword>
<dbReference type="Pfam" id="PF00320">
    <property type="entry name" value="GATA"/>
    <property type="match status" value="1"/>
</dbReference>
<dbReference type="OrthoDB" id="2162994at2759"/>
<keyword evidence="3 6" id="KW-0863">Zinc-finger</keyword>
<dbReference type="FunFam" id="3.30.50.10:FF:000018">
    <property type="entry name" value="GATA transcription factor"/>
    <property type="match status" value="1"/>
</dbReference>
<evidence type="ECO:0000256" key="4">
    <source>
        <dbReference type="ARBA" id="ARBA00022833"/>
    </source>
</evidence>
<sequence>MFHQTLPPLFFTSPSATTTSFSFSSSSLPQVMKVMEVNAFKTSFLAEIVLPNVTQQQQQQHQQSMFEDVSGDDFLVDDLLDFSEEDDGVFKEEEIIIKHEEEEEDEEKGFNGVSSEIQNLEFNGVSAKHDFSELNVPVDDLAELEWVSQFIEDSSGLSLQYQLEKCQKTGSGLNQNKSKLEPDDDSSVKSGLFSASVPGKARSKRSRTGGRVWSVRETPTLSSSSSSSGSGYGSTTSSGSGSGSTSCLIFTNMSPNFDYFYRKPPRTAEKKIKRKRVRETGSTKTERRCSHCGVQKTPQWREGPLGAKTLCNACGVRFKSGRLFPEYRPACSPSFSSAVHSNSHRKVLEMRRKKVSEQPGSTFSCTVQSF</sequence>
<feature type="compositionally biased region" description="Low complexity" evidence="7">
    <location>
        <begin position="222"/>
        <end position="243"/>
    </location>
</feature>
<dbReference type="InterPro" id="IPR013088">
    <property type="entry name" value="Znf_NHR/GATA"/>
</dbReference>
<evidence type="ECO:0000256" key="3">
    <source>
        <dbReference type="ARBA" id="ARBA00022771"/>
    </source>
</evidence>
<organism evidence="9 10">
    <name type="scientific">Kingdonia uniflora</name>
    <dbReference type="NCBI Taxonomy" id="39325"/>
    <lineage>
        <taxon>Eukaryota</taxon>
        <taxon>Viridiplantae</taxon>
        <taxon>Streptophyta</taxon>
        <taxon>Embryophyta</taxon>
        <taxon>Tracheophyta</taxon>
        <taxon>Spermatophyta</taxon>
        <taxon>Magnoliopsida</taxon>
        <taxon>Ranunculales</taxon>
        <taxon>Circaeasteraceae</taxon>
        <taxon>Kingdonia</taxon>
    </lineage>
</organism>
<evidence type="ECO:0000256" key="1">
    <source>
        <dbReference type="ARBA" id="ARBA00005694"/>
    </source>
</evidence>
<dbReference type="PANTHER" id="PTHR45658:SF92">
    <property type="entry name" value="GATA TRANSCRIPTION FACTOR 5"/>
    <property type="match status" value="1"/>
</dbReference>
<keyword evidence="10" id="KW-1185">Reference proteome</keyword>
<reference evidence="9 10" key="1">
    <citation type="journal article" date="2020" name="IScience">
        <title>Genome Sequencing of the Endangered Kingdonia uniflora (Circaeasteraceae, Ranunculales) Reveals Potential Mechanisms of Evolutionary Specialization.</title>
        <authorList>
            <person name="Sun Y."/>
            <person name="Deng T."/>
            <person name="Zhang A."/>
            <person name="Moore M.J."/>
            <person name="Landis J.B."/>
            <person name="Lin N."/>
            <person name="Zhang H."/>
            <person name="Zhang X."/>
            <person name="Huang J."/>
            <person name="Zhang X."/>
            <person name="Sun H."/>
            <person name="Wang H."/>
        </authorList>
    </citation>
    <scope>NUCLEOTIDE SEQUENCE [LARGE SCALE GENOMIC DNA]</scope>
    <source>
        <strain evidence="9">TB1705</strain>
        <tissue evidence="9">Leaf</tissue>
    </source>
</reference>
<evidence type="ECO:0000256" key="5">
    <source>
        <dbReference type="ARBA" id="ARBA00023159"/>
    </source>
</evidence>
<name>A0A7J7N0G2_9MAGN</name>
<dbReference type="GO" id="GO:0006355">
    <property type="term" value="P:regulation of DNA-templated transcription"/>
    <property type="evidence" value="ECO:0007669"/>
    <property type="project" value="InterPro"/>
</dbReference>
<dbReference type="PROSITE" id="PS00344">
    <property type="entry name" value="GATA_ZN_FINGER_1"/>
    <property type="match status" value="1"/>
</dbReference>
<dbReference type="Proteomes" id="UP000541444">
    <property type="component" value="Unassembled WGS sequence"/>
</dbReference>
<evidence type="ECO:0000256" key="2">
    <source>
        <dbReference type="ARBA" id="ARBA00022723"/>
    </source>
</evidence>
<gene>
    <name evidence="9" type="ORF">GIB67_019474</name>
</gene>
<accession>A0A7J7N0G2</accession>
<dbReference type="PROSITE" id="PS50114">
    <property type="entry name" value="GATA_ZN_FINGER_2"/>
    <property type="match status" value="1"/>
</dbReference>
<dbReference type="InterPro" id="IPR051140">
    <property type="entry name" value="GATA_TF"/>
</dbReference>
<evidence type="ECO:0000256" key="6">
    <source>
        <dbReference type="PROSITE-ProRule" id="PRU00094"/>
    </source>
</evidence>